<keyword evidence="2" id="KW-1185">Reference proteome</keyword>
<organism evidence="1 2">
    <name type="scientific">Pseudoalteromonas aurantia 208</name>
    <dbReference type="NCBI Taxonomy" id="1314867"/>
    <lineage>
        <taxon>Bacteria</taxon>
        <taxon>Pseudomonadati</taxon>
        <taxon>Pseudomonadota</taxon>
        <taxon>Gammaproteobacteria</taxon>
        <taxon>Alteromonadales</taxon>
        <taxon>Pseudoalteromonadaceae</taxon>
        <taxon>Pseudoalteromonas</taxon>
    </lineage>
</organism>
<comment type="caution">
    <text evidence="1">The sequence shown here is derived from an EMBL/GenBank/DDBJ whole genome shotgun (WGS) entry which is preliminary data.</text>
</comment>
<evidence type="ECO:0000313" key="2">
    <source>
        <dbReference type="Proteomes" id="UP000615755"/>
    </source>
</evidence>
<dbReference type="EMBL" id="AQGV01000015">
    <property type="protein sequence ID" value="MBE0370184.1"/>
    <property type="molecule type" value="Genomic_DNA"/>
</dbReference>
<protein>
    <submittedName>
        <fullName evidence="1">Uncharacterized protein</fullName>
    </submittedName>
</protein>
<gene>
    <name evidence="1" type="ORF">PAUR_b0158</name>
</gene>
<reference evidence="1 2" key="1">
    <citation type="submission" date="2015-03" db="EMBL/GenBank/DDBJ databases">
        <title>Genome sequence of Pseudoalteromonas aurantia.</title>
        <authorList>
            <person name="Xie B.-B."/>
            <person name="Rong J.-C."/>
            <person name="Qin Q.-L."/>
            <person name="Zhang Y.-Z."/>
        </authorList>
    </citation>
    <scope>NUCLEOTIDE SEQUENCE [LARGE SCALE GENOMIC DNA]</scope>
    <source>
        <strain evidence="1 2">208</strain>
    </source>
</reference>
<evidence type="ECO:0000313" key="1">
    <source>
        <dbReference type="EMBL" id="MBE0370184.1"/>
    </source>
</evidence>
<name>A0ABR9EGR1_9GAMM</name>
<dbReference type="Proteomes" id="UP000615755">
    <property type="component" value="Unassembled WGS sequence"/>
</dbReference>
<proteinExistence type="predicted"/>
<accession>A0ABR9EGR1</accession>
<sequence length="38" mass="4303">MSQNDVIFSSGSVFSGLFVIFIEDSKNMIQSWIYEEGP</sequence>